<dbReference type="Gene3D" id="1.25.40.10">
    <property type="entry name" value="Tetratricopeptide repeat domain"/>
    <property type="match status" value="2"/>
</dbReference>
<dbReference type="EMBL" id="CP030050">
    <property type="protein sequence ID" value="QOZ72016.1"/>
    <property type="molecule type" value="Genomic_DNA"/>
</dbReference>
<gene>
    <name evidence="4" type="ORF">WN72_41315</name>
</gene>
<dbReference type="Gene3D" id="1.10.10.10">
    <property type="entry name" value="Winged helix-like DNA-binding domain superfamily/Winged helix DNA-binding domain"/>
    <property type="match status" value="1"/>
</dbReference>
<dbReference type="KEGG" id="barh:WN72_41315"/>
<dbReference type="PANTHER" id="PTHR12558">
    <property type="entry name" value="CELL DIVISION CYCLE 16,23,27"/>
    <property type="match status" value="1"/>
</dbReference>
<dbReference type="AlphaFoldDB" id="A0AAE7NXA7"/>
<dbReference type="SMART" id="SM00028">
    <property type="entry name" value="TPR"/>
    <property type="match status" value="4"/>
</dbReference>
<protein>
    <submittedName>
        <fullName evidence="4">Adenylate cyclase</fullName>
    </submittedName>
</protein>
<dbReference type="GO" id="GO:0003677">
    <property type="term" value="F:DNA binding"/>
    <property type="evidence" value="ECO:0007669"/>
    <property type="project" value="UniProtKB-UniRule"/>
</dbReference>
<dbReference type="InterPro" id="IPR019734">
    <property type="entry name" value="TPR_rpt"/>
</dbReference>
<dbReference type="InterPro" id="IPR016032">
    <property type="entry name" value="Sig_transdc_resp-reg_C-effctor"/>
</dbReference>
<organism evidence="4 5">
    <name type="scientific">Bradyrhizobium arachidis</name>
    <dbReference type="NCBI Taxonomy" id="858423"/>
    <lineage>
        <taxon>Bacteria</taxon>
        <taxon>Pseudomonadati</taxon>
        <taxon>Pseudomonadota</taxon>
        <taxon>Alphaproteobacteria</taxon>
        <taxon>Hyphomicrobiales</taxon>
        <taxon>Nitrobacteraceae</taxon>
        <taxon>Bradyrhizobium</taxon>
    </lineage>
</organism>
<dbReference type="CDD" id="cd00383">
    <property type="entry name" value="trans_reg_C"/>
    <property type="match status" value="1"/>
</dbReference>
<dbReference type="PANTHER" id="PTHR12558:SF33">
    <property type="entry name" value="BLL7664 PROTEIN"/>
    <property type="match status" value="1"/>
</dbReference>
<evidence type="ECO:0000256" key="1">
    <source>
        <dbReference type="ARBA" id="ARBA00023125"/>
    </source>
</evidence>
<dbReference type="PROSITE" id="PS51755">
    <property type="entry name" value="OMPR_PHOB"/>
    <property type="match status" value="1"/>
</dbReference>
<evidence type="ECO:0000259" key="3">
    <source>
        <dbReference type="PROSITE" id="PS51755"/>
    </source>
</evidence>
<dbReference type="SUPFAM" id="SSF48452">
    <property type="entry name" value="TPR-like"/>
    <property type="match status" value="1"/>
</dbReference>
<dbReference type="InterPro" id="IPR001867">
    <property type="entry name" value="OmpR/PhoB-type_DNA-bd"/>
</dbReference>
<keyword evidence="1 2" id="KW-0238">DNA-binding</keyword>
<sequence length="527" mass="58393">MRYLFEGHALDTDRRELRRGPDALLVAPQVFDLLAYLIGHRERVVSKDELISAIWNGRAVSDAALTTRLNAVRSAIGDSGEQQRLIKTLPRKGFRFVGVVREEWQGSPIEQAASTTYPGETEETPSSAPRLSIVVLPFANLSEDPEREYFVDGVTESLTTDLSRISGSFVIGRHTAFTYKGKAIDLKQIGRELNVRYVLEGSMQGAGDRLRVNVQLVDAETSAHLWADRFDKLVADLFDMQDEIVSRLANTLDAQLTEQEARRSERSPHPNSMDLYFRGKALLHKGWTSEGVPQARAMFERALTLDPKNVDAMVWMAGVDLILGVSYLDDATSEHFAVAEATSIRALSLAPNHAYAHLILGCALICTNRAVQGIAEFERALALDRNLAEAHAQTGSAKLYMGRGAETEAHINEALRLSPRDIFAHRWFMITGFAKMQVDADAEAVRWFRRSIEANRNDVNAHFGLAAALALLGSLNEAKAAAKALFALVPDFTIRRFRNGACSDNPVYLAKRERVYQGMRLAGVPEG</sequence>
<proteinExistence type="predicted"/>
<dbReference type="SUPFAM" id="SSF46894">
    <property type="entry name" value="C-terminal effector domain of the bipartite response regulators"/>
    <property type="match status" value="1"/>
</dbReference>
<dbReference type="InterPro" id="IPR036388">
    <property type="entry name" value="WH-like_DNA-bd_sf"/>
</dbReference>
<feature type="DNA-binding region" description="OmpR/PhoB-type" evidence="2">
    <location>
        <begin position="1"/>
        <end position="98"/>
    </location>
</feature>
<dbReference type="Pfam" id="PF00486">
    <property type="entry name" value="Trans_reg_C"/>
    <property type="match status" value="1"/>
</dbReference>
<dbReference type="SMART" id="SM00862">
    <property type="entry name" value="Trans_reg_C"/>
    <property type="match status" value="1"/>
</dbReference>
<dbReference type="Gene3D" id="3.40.50.10070">
    <property type="entry name" value="TolB, N-terminal domain"/>
    <property type="match status" value="1"/>
</dbReference>
<reference evidence="4 5" key="1">
    <citation type="submission" date="2018-06" db="EMBL/GenBank/DDBJ databases">
        <title>Comparative genomics of Bradyrhizobium nodulating Arachidis hypogaea.</title>
        <authorList>
            <person name="Li Y."/>
        </authorList>
    </citation>
    <scope>NUCLEOTIDE SEQUENCE [LARGE SCALE GENOMIC DNA]</scope>
    <source>
        <strain evidence="4 5">CCBAU 051107</strain>
    </source>
</reference>
<evidence type="ECO:0000313" key="5">
    <source>
        <dbReference type="Proteomes" id="UP000594015"/>
    </source>
</evidence>
<dbReference type="InterPro" id="IPR011990">
    <property type="entry name" value="TPR-like_helical_dom_sf"/>
</dbReference>
<dbReference type="GO" id="GO:0000160">
    <property type="term" value="P:phosphorelay signal transduction system"/>
    <property type="evidence" value="ECO:0007669"/>
    <property type="project" value="InterPro"/>
</dbReference>
<dbReference type="RefSeq" id="WP_092220631.1">
    <property type="nucleotide sequence ID" value="NZ_CP030050.1"/>
</dbReference>
<dbReference type="Proteomes" id="UP000594015">
    <property type="component" value="Chromosome"/>
</dbReference>
<evidence type="ECO:0000313" key="4">
    <source>
        <dbReference type="EMBL" id="QOZ72016.1"/>
    </source>
</evidence>
<name>A0AAE7NXA7_9BRAD</name>
<dbReference type="GO" id="GO:0006355">
    <property type="term" value="P:regulation of DNA-templated transcription"/>
    <property type="evidence" value="ECO:0007669"/>
    <property type="project" value="InterPro"/>
</dbReference>
<accession>A0AAE7NXA7</accession>
<feature type="domain" description="OmpR/PhoB-type" evidence="3">
    <location>
        <begin position="1"/>
        <end position="98"/>
    </location>
</feature>
<evidence type="ECO:0000256" key="2">
    <source>
        <dbReference type="PROSITE-ProRule" id="PRU01091"/>
    </source>
</evidence>